<feature type="region of interest" description="Disordered" evidence="1">
    <location>
        <begin position="1"/>
        <end position="173"/>
    </location>
</feature>
<dbReference type="Proteomes" id="UP001174936">
    <property type="component" value="Unassembled WGS sequence"/>
</dbReference>
<gene>
    <name evidence="2" type="ORF">B0T16DRAFT_421055</name>
</gene>
<feature type="compositionally biased region" description="Basic and acidic residues" evidence="1">
    <location>
        <begin position="160"/>
        <end position="173"/>
    </location>
</feature>
<reference evidence="2" key="1">
    <citation type="submission" date="2023-06" db="EMBL/GenBank/DDBJ databases">
        <title>Genome-scale phylogeny and comparative genomics of the fungal order Sordariales.</title>
        <authorList>
            <consortium name="Lawrence Berkeley National Laboratory"/>
            <person name="Hensen N."/>
            <person name="Bonometti L."/>
            <person name="Westerberg I."/>
            <person name="Brannstrom I.O."/>
            <person name="Guillou S."/>
            <person name="Cros-Aarteil S."/>
            <person name="Calhoun S."/>
            <person name="Haridas S."/>
            <person name="Kuo A."/>
            <person name="Mondo S."/>
            <person name="Pangilinan J."/>
            <person name="Riley R."/>
            <person name="Labutti K."/>
            <person name="Andreopoulos B."/>
            <person name="Lipzen A."/>
            <person name="Chen C."/>
            <person name="Yanf M."/>
            <person name="Daum C."/>
            <person name="Ng V."/>
            <person name="Clum A."/>
            <person name="Steindorff A."/>
            <person name="Ohm R."/>
            <person name="Martin F."/>
            <person name="Silar P."/>
            <person name="Natvig D."/>
            <person name="Lalanne C."/>
            <person name="Gautier V."/>
            <person name="Ament-Velasquez S.L."/>
            <person name="Kruys A."/>
            <person name="Hutchinson M.I."/>
            <person name="Powell A.J."/>
            <person name="Barry K."/>
            <person name="Miller A.N."/>
            <person name="Grigoriev I.V."/>
            <person name="Debuchy R."/>
            <person name="Gladieux P."/>
            <person name="Thoren M.H."/>
            <person name="Johannesson H."/>
        </authorList>
    </citation>
    <scope>NUCLEOTIDE SEQUENCE</scope>
    <source>
        <strain evidence="2">SMH2532-1</strain>
    </source>
</reference>
<evidence type="ECO:0000313" key="2">
    <source>
        <dbReference type="EMBL" id="KAK0642128.1"/>
    </source>
</evidence>
<evidence type="ECO:0000256" key="1">
    <source>
        <dbReference type="SAM" id="MobiDB-lite"/>
    </source>
</evidence>
<name>A0AA40CLS6_9PEZI</name>
<keyword evidence="3" id="KW-1185">Reference proteome</keyword>
<proteinExistence type="predicted"/>
<dbReference type="AlphaFoldDB" id="A0AA40CLS6"/>
<feature type="compositionally biased region" description="Basic and acidic residues" evidence="1">
    <location>
        <begin position="130"/>
        <end position="144"/>
    </location>
</feature>
<sequence length="173" mass="18875">MQAARKSLMAGHQLGRTAAPPPPTTYFFSTLGVRRDRDGPQSRPDARDRRQATATTDMKHEAITIPIDASRPCPPATPNDTHPSETQRIPCLTFSAPAGRQAALAPPPAAIYRPDAPTNHSPSPLPVARQTDRPQTKSETRQTARSEPVSSLPTRPATIHSDRQTDRHLDGQR</sequence>
<organism evidence="2 3">
    <name type="scientific">Cercophora newfieldiana</name>
    <dbReference type="NCBI Taxonomy" id="92897"/>
    <lineage>
        <taxon>Eukaryota</taxon>
        <taxon>Fungi</taxon>
        <taxon>Dikarya</taxon>
        <taxon>Ascomycota</taxon>
        <taxon>Pezizomycotina</taxon>
        <taxon>Sordariomycetes</taxon>
        <taxon>Sordariomycetidae</taxon>
        <taxon>Sordariales</taxon>
        <taxon>Lasiosphaeriaceae</taxon>
        <taxon>Cercophora</taxon>
    </lineage>
</organism>
<accession>A0AA40CLS6</accession>
<feature type="compositionally biased region" description="Basic and acidic residues" evidence="1">
    <location>
        <begin position="33"/>
        <end position="62"/>
    </location>
</feature>
<comment type="caution">
    <text evidence="2">The sequence shown here is derived from an EMBL/GenBank/DDBJ whole genome shotgun (WGS) entry which is preliminary data.</text>
</comment>
<protein>
    <submittedName>
        <fullName evidence="2">Uncharacterized protein</fullName>
    </submittedName>
</protein>
<dbReference type="EMBL" id="JAULSV010000006">
    <property type="protein sequence ID" value="KAK0642128.1"/>
    <property type="molecule type" value="Genomic_DNA"/>
</dbReference>
<feature type="compositionally biased region" description="Polar residues" evidence="1">
    <location>
        <begin position="78"/>
        <end position="87"/>
    </location>
</feature>
<evidence type="ECO:0000313" key="3">
    <source>
        <dbReference type="Proteomes" id="UP001174936"/>
    </source>
</evidence>